<feature type="transmembrane region" description="Helical" evidence="6">
    <location>
        <begin position="311"/>
        <end position="333"/>
    </location>
</feature>
<organism evidence="8 9">
    <name type="scientific">Rubripirellula obstinata</name>
    <dbReference type="NCBI Taxonomy" id="406547"/>
    <lineage>
        <taxon>Bacteria</taxon>
        <taxon>Pseudomonadati</taxon>
        <taxon>Planctomycetota</taxon>
        <taxon>Planctomycetia</taxon>
        <taxon>Pirellulales</taxon>
        <taxon>Pirellulaceae</taxon>
        <taxon>Rubripirellula</taxon>
    </lineage>
</organism>
<keyword evidence="2 4" id="KW-0808">Transferase</keyword>
<feature type="transmembrane region" description="Helical" evidence="6">
    <location>
        <begin position="279"/>
        <end position="299"/>
    </location>
</feature>
<keyword evidence="6" id="KW-1133">Transmembrane helix</keyword>
<keyword evidence="6" id="KW-0812">Transmembrane</keyword>
<evidence type="ECO:0000256" key="1">
    <source>
        <dbReference type="ARBA" id="ARBA00007867"/>
    </source>
</evidence>
<dbReference type="AlphaFoldDB" id="A0A5B1CLL5"/>
<feature type="transmembrane region" description="Helical" evidence="6">
    <location>
        <begin position="191"/>
        <end position="212"/>
    </location>
</feature>
<dbReference type="PANTHER" id="PTHR43317:SF1">
    <property type="entry name" value="THERMOSPERMINE SYNTHASE ACAULIS5"/>
    <property type="match status" value="1"/>
</dbReference>
<evidence type="ECO:0000313" key="9">
    <source>
        <dbReference type="Proteomes" id="UP000322699"/>
    </source>
</evidence>
<feature type="transmembrane region" description="Helical" evidence="6">
    <location>
        <begin position="54"/>
        <end position="72"/>
    </location>
</feature>
<evidence type="ECO:0000256" key="6">
    <source>
        <dbReference type="SAM" id="Phobius"/>
    </source>
</evidence>
<evidence type="ECO:0000256" key="5">
    <source>
        <dbReference type="SAM" id="MobiDB-lite"/>
    </source>
</evidence>
<feature type="transmembrane region" description="Helical" evidence="6">
    <location>
        <begin position="353"/>
        <end position="380"/>
    </location>
</feature>
<keyword evidence="9" id="KW-1185">Reference proteome</keyword>
<proteinExistence type="inferred from homology"/>
<feature type="transmembrane region" description="Helical" evidence="6">
    <location>
        <begin position="127"/>
        <end position="151"/>
    </location>
</feature>
<evidence type="ECO:0000259" key="7">
    <source>
        <dbReference type="PROSITE" id="PS51006"/>
    </source>
</evidence>
<dbReference type="SUPFAM" id="SSF53335">
    <property type="entry name" value="S-adenosyl-L-methionine-dependent methyltransferases"/>
    <property type="match status" value="1"/>
</dbReference>
<feature type="transmembrane region" description="Helical" evidence="6">
    <location>
        <begin position="163"/>
        <end position="185"/>
    </location>
</feature>
<dbReference type="EMBL" id="VRLW01000001">
    <property type="protein sequence ID" value="KAA1261222.1"/>
    <property type="molecule type" value="Genomic_DNA"/>
</dbReference>
<evidence type="ECO:0000313" key="8">
    <source>
        <dbReference type="EMBL" id="KAA1261222.1"/>
    </source>
</evidence>
<evidence type="ECO:0000256" key="2">
    <source>
        <dbReference type="ARBA" id="ARBA00022679"/>
    </source>
</evidence>
<keyword evidence="3 4" id="KW-0620">Polyamine biosynthesis</keyword>
<feature type="active site" description="Proton acceptor" evidence="4">
    <location>
        <position position="617"/>
    </location>
</feature>
<feature type="transmembrane region" description="Helical" evidence="6">
    <location>
        <begin position="15"/>
        <end position="34"/>
    </location>
</feature>
<feature type="transmembrane region" description="Helical" evidence="6">
    <location>
        <begin position="392"/>
        <end position="414"/>
    </location>
</feature>
<keyword evidence="6" id="KW-0472">Membrane</keyword>
<dbReference type="Proteomes" id="UP000322699">
    <property type="component" value="Unassembled WGS sequence"/>
</dbReference>
<dbReference type="Pfam" id="PF01564">
    <property type="entry name" value="Spermine_synth"/>
    <property type="match status" value="1"/>
</dbReference>
<feature type="domain" description="PABS" evidence="7">
    <location>
        <begin position="452"/>
        <end position="696"/>
    </location>
</feature>
<reference evidence="8 9" key="1">
    <citation type="submission" date="2019-08" db="EMBL/GenBank/DDBJ databases">
        <title>Deep-cultivation of Planctomycetes and their phenomic and genomic characterization uncovers novel biology.</title>
        <authorList>
            <person name="Wiegand S."/>
            <person name="Jogler M."/>
            <person name="Boedeker C."/>
            <person name="Pinto D."/>
            <person name="Vollmers J."/>
            <person name="Rivas-Marin E."/>
            <person name="Kohn T."/>
            <person name="Peeters S.H."/>
            <person name="Heuer A."/>
            <person name="Rast P."/>
            <person name="Oberbeckmann S."/>
            <person name="Bunk B."/>
            <person name="Jeske O."/>
            <person name="Meyerdierks A."/>
            <person name="Storesund J.E."/>
            <person name="Kallscheuer N."/>
            <person name="Luecker S."/>
            <person name="Lage O.M."/>
            <person name="Pohl T."/>
            <person name="Merkel B.J."/>
            <person name="Hornburger P."/>
            <person name="Mueller R.-W."/>
            <person name="Bruemmer F."/>
            <person name="Labrenz M."/>
            <person name="Spormann A.M."/>
            <person name="Op Den Camp H."/>
            <person name="Overmann J."/>
            <person name="Amann R."/>
            <person name="Jetten M.S.M."/>
            <person name="Mascher T."/>
            <person name="Medema M.H."/>
            <person name="Devos D.P."/>
            <person name="Kaster A.-K."/>
            <person name="Ovreas L."/>
            <person name="Rohde M."/>
            <person name="Galperin M.Y."/>
            <person name="Jogler C."/>
        </authorList>
    </citation>
    <scope>NUCLEOTIDE SEQUENCE [LARGE SCALE GENOMIC DNA]</scope>
    <source>
        <strain evidence="8 9">LF1</strain>
    </source>
</reference>
<evidence type="ECO:0000256" key="3">
    <source>
        <dbReference type="ARBA" id="ARBA00023115"/>
    </source>
</evidence>
<feature type="transmembrane region" description="Helical" evidence="6">
    <location>
        <begin position="453"/>
        <end position="472"/>
    </location>
</feature>
<name>A0A5B1CLL5_9BACT</name>
<gene>
    <name evidence="8" type="primary">speE</name>
    <name evidence="8" type="ORF">LF1_37680</name>
</gene>
<dbReference type="CDD" id="cd02440">
    <property type="entry name" value="AdoMet_MTases"/>
    <property type="match status" value="1"/>
</dbReference>
<feature type="region of interest" description="Disordered" evidence="5">
    <location>
        <begin position="838"/>
        <end position="888"/>
    </location>
</feature>
<dbReference type="InterPro" id="IPR029063">
    <property type="entry name" value="SAM-dependent_MTases_sf"/>
</dbReference>
<comment type="similarity">
    <text evidence="1">Belongs to the spermidine/spermine synthase family.</text>
</comment>
<dbReference type="RefSeq" id="WP_084422619.1">
    <property type="nucleotide sequence ID" value="NZ_LWSK01000046.1"/>
</dbReference>
<dbReference type="InterPro" id="IPR030374">
    <property type="entry name" value="PABS"/>
</dbReference>
<dbReference type="Gene3D" id="3.40.50.150">
    <property type="entry name" value="Vaccinia Virus protein VP39"/>
    <property type="match status" value="1"/>
</dbReference>
<dbReference type="GO" id="GO:0004766">
    <property type="term" value="F:spermidine synthase activity"/>
    <property type="evidence" value="ECO:0007669"/>
    <property type="project" value="UniProtKB-EC"/>
</dbReference>
<feature type="transmembrane region" description="Helical" evidence="6">
    <location>
        <begin position="84"/>
        <end position="107"/>
    </location>
</feature>
<dbReference type="GO" id="GO:0006596">
    <property type="term" value="P:polyamine biosynthetic process"/>
    <property type="evidence" value="ECO:0007669"/>
    <property type="project" value="UniProtKB-UniRule"/>
</dbReference>
<dbReference type="PANTHER" id="PTHR43317">
    <property type="entry name" value="THERMOSPERMINE SYNTHASE ACAULIS5"/>
    <property type="match status" value="1"/>
</dbReference>
<comment type="caution">
    <text evidence="8">The sequence shown here is derived from an EMBL/GenBank/DDBJ whole genome shotgun (WGS) entry which is preliminary data.</text>
</comment>
<feature type="transmembrane region" description="Helical" evidence="6">
    <location>
        <begin position="420"/>
        <end position="441"/>
    </location>
</feature>
<sequence length="888" mass="95672">MPQFPLALGERKSGILFGLLVFLSGMAALGHQLLWTRRLVDLLGASAESSARVFGTFFLGLSIGSAVAALLVGRTKNPLRLAGLVQLCIPLLVLPVIFLSELTEWIWPLIGSQSSLGNSEGVIKSLLTLGFVFPPSALMGLSFPLIVAGVLRLGSGGLGRSGITLYAINTLGGACGVLLTVMVALPQLGNFASMLLAGAIDGAVGVALLFVARASANVTDGQEKTLRSESKDKEAAPTPNPLSQQIGLAFFSGMAVLSLEVAAFQMFQLVATISLFSPAAVLFCAITSLGTSAAIFARFESTFVSKSKERTTVLILVACGILVVLAPQIFMGIAERSNWFADNGGATQFFIKLGLLALLSIGPAWLVSGLIFPLAVAVAGRDCSPKQAGQRLGLLLAVNGLGGLLGAELTYRVLLPRLGVYGALAAIGLGFVLAAITISLFSKPSQSRYGSRVLASMSAMVVLTMGLINSFLPVVNPPPGIEAIDIQSGREGTVAVMETRDGGRSILVDNQYVLGGTAVRFDQERQVLLPIVLHKNPSSVGCIGLATGITPGAALAIPSVNEVKAIEISASVARAAERYFQDFNHDIFSNQSASVVIGDGRTYFASLPDRFDVITGDLFLPWSPGTSRLYSIEHFSSVREALKSDGIFCQWLPMYQLTPEHFRRIAETFASVFPETHLFMNHFRVGAPMVALVGSKRSEWLDWNRVRNRCDQFRESNSISDPLLRHRSGVGLLYLGQWKSQQNQSRLVSLSDPSLEYSAATVRLSPDPGKKYFNAANWIRFCRSRAKESAKEPNQDFPEKSELMTLATGLLELDYAKQNKHKLTDSIARRVSQSLPSCFADDDRSDRQRWPGPKIVPRFSDSEQSDALDKRLNVSKKYNHSNDIPKDN</sequence>
<dbReference type="EC" id="2.5.1.16" evidence="8"/>
<accession>A0A5B1CLL5</accession>
<dbReference type="PROSITE" id="PS51006">
    <property type="entry name" value="PABS_2"/>
    <property type="match status" value="1"/>
</dbReference>
<dbReference type="OrthoDB" id="5516475at2"/>
<evidence type="ECO:0000256" key="4">
    <source>
        <dbReference type="PROSITE-ProRule" id="PRU00354"/>
    </source>
</evidence>
<feature type="transmembrane region" description="Helical" evidence="6">
    <location>
        <begin position="246"/>
        <end position="267"/>
    </location>
</feature>
<protein>
    <submittedName>
        <fullName evidence="8">Spermidine synthase</fullName>
        <ecNumber evidence="8">2.5.1.16</ecNumber>
    </submittedName>
</protein>